<comment type="subunit">
    <text evidence="3">Homopentamer.</text>
</comment>
<dbReference type="GO" id="GO:0009424">
    <property type="term" value="C:bacterial-type flagellum hook"/>
    <property type="evidence" value="ECO:0007669"/>
    <property type="project" value="InterPro"/>
</dbReference>
<dbReference type="GO" id="GO:0009421">
    <property type="term" value="C:bacterial-type flagellum filament cap"/>
    <property type="evidence" value="ECO:0007669"/>
    <property type="project" value="InterPro"/>
</dbReference>
<name>A0A7X0JY00_9GAMM</name>
<evidence type="ECO:0000259" key="10">
    <source>
        <dbReference type="Pfam" id="PF07195"/>
    </source>
</evidence>
<evidence type="ECO:0000256" key="6">
    <source>
        <dbReference type="ARBA" id="ARBA00033074"/>
    </source>
</evidence>
<comment type="caution">
    <text evidence="11">The sequence shown here is derived from an EMBL/GenBank/DDBJ whole genome shotgun (WGS) entry which is preliminary data.</text>
</comment>
<dbReference type="PANTHER" id="PTHR30288">
    <property type="entry name" value="FLAGELLAR CAP/ASSEMBLY PROTEIN FLID"/>
    <property type="match status" value="1"/>
</dbReference>
<dbReference type="InParanoid" id="A0A7X0JY00"/>
<keyword evidence="5" id="KW-0975">Bacterial flagellum</keyword>
<keyword evidence="11" id="KW-0969">Cilium</keyword>
<dbReference type="Proteomes" id="UP000528457">
    <property type="component" value="Unassembled WGS sequence"/>
</dbReference>
<feature type="domain" description="Flagellar hook-associated protein 2 N-terminal" evidence="9">
    <location>
        <begin position="11"/>
        <end position="108"/>
    </location>
</feature>
<dbReference type="PANTHER" id="PTHR30288:SF0">
    <property type="entry name" value="FLAGELLAR HOOK-ASSOCIATED PROTEIN 2"/>
    <property type="match status" value="1"/>
</dbReference>
<evidence type="ECO:0000256" key="2">
    <source>
        <dbReference type="ARBA" id="ARBA00009764"/>
    </source>
</evidence>
<dbReference type="Pfam" id="PF07195">
    <property type="entry name" value="FliD_C"/>
    <property type="match status" value="2"/>
</dbReference>
<dbReference type="Pfam" id="PF02465">
    <property type="entry name" value="FliD_N"/>
    <property type="match status" value="1"/>
</dbReference>
<dbReference type="GO" id="GO:0007155">
    <property type="term" value="P:cell adhesion"/>
    <property type="evidence" value="ECO:0007669"/>
    <property type="project" value="InterPro"/>
</dbReference>
<evidence type="ECO:0000256" key="3">
    <source>
        <dbReference type="ARBA" id="ARBA00011255"/>
    </source>
</evidence>
<evidence type="ECO:0000313" key="12">
    <source>
        <dbReference type="Proteomes" id="UP000528457"/>
    </source>
</evidence>
<dbReference type="InterPro" id="IPR019825">
    <property type="entry name" value="Lectin_legB_Mn/Ca_BS"/>
</dbReference>
<dbReference type="PROSITE" id="PS00307">
    <property type="entry name" value="LECTIN_LEGUME_BETA"/>
    <property type="match status" value="1"/>
</dbReference>
<evidence type="ECO:0000256" key="5">
    <source>
        <dbReference type="ARBA" id="ARBA00023143"/>
    </source>
</evidence>
<dbReference type="AlphaFoldDB" id="A0A7X0JY00"/>
<dbReference type="EMBL" id="JACHHT010000003">
    <property type="protein sequence ID" value="MBB6523481.1"/>
    <property type="molecule type" value="Genomic_DNA"/>
</dbReference>
<proteinExistence type="inferred from homology"/>
<dbReference type="GO" id="GO:0071973">
    <property type="term" value="P:bacterial-type flagellum-dependent cell motility"/>
    <property type="evidence" value="ECO:0007669"/>
    <property type="project" value="TreeGrafter"/>
</dbReference>
<keyword evidence="12" id="KW-1185">Reference proteome</keyword>
<evidence type="ECO:0000313" key="11">
    <source>
        <dbReference type="EMBL" id="MBB6523481.1"/>
    </source>
</evidence>
<evidence type="ECO:0000256" key="8">
    <source>
        <dbReference type="SAM" id="Coils"/>
    </source>
</evidence>
<evidence type="ECO:0000256" key="7">
    <source>
        <dbReference type="ARBA" id="ARBA00033192"/>
    </source>
</evidence>
<gene>
    <name evidence="11" type="ORF">HNR48_003783</name>
</gene>
<protein>
    <recommendedName>
        <fullName evidence="7">Filament cap protein</fullName>
    </recommendedName>
    <alternativeName>
        <fullName evidence="6">Flagellar cap protein</fullName>
    </alternativeName>
</protein>
<accession>A0A7X0JY00</accession>
<feature type="domain" description="Flagellar hook-associated protein 2 C-terminal" evidence="10">
    <location>
        <begin position="1058"/>
        <end position="1130"/>
    </location>
</feature>
<comment type="subcellular location">
    <subcellularLocation>
        <location evidence="1">Bacterial flagellum</location>
    </subcellularLocation>
</comment>
<feature type="domain" description="Flagellar hook-associated protein 2 C-terminal" evidence="10">
    <location>
        <begin position="240"/>
        <end position="449"/>
    </location>
</feature>
<evidence type="ECO:0000256" key="1">
    <source>
        <dbReference type="ARBA" id="ARBA00004365"/>
    </source>
</evidence>
<evidence type="ECO:0000259" key="9">
    <source>
        <dbReference type="Pfam" id="PF02465"/>
    </source>
</evidence>
<evidence type="ECO:0000256" key="4">
    <source>
        <dbReference type="ARBA" id="ARBA00023054"/>
    </source>
</evidence>
<dbReference type="RefSeq" id="WP_166847725.1">
    <property type="nucleotide sequence ID" value="NZ_JAAONY010000003.1"/>
</dbReference>
<sequence length="1148" mass="118541">MASISSVGVGSGVLNNDLIDQLIEAERSPTDKRLDTEKVDLETKISELGNIKSAVSSLQSAVSSLTLASSFETNTTSSSDTNKLTATASSLASAGVYTVETTQLARSQTLASKTYGSLNDVVGQGTLVFKFGEVETTLAADKSVTSFDSFTQDNAQASKSITINSGNHTLAGVRDAINSANMGVRASIVDTGDGFRLLFESEKTGAKNGFTIETQNANNGLDDFNFNQSDSDNVLHATNAVDANLTVNGLEISRESNQVTGVINGVTLNLRQTSVGEPVTLTVEADMETINKRMQDFVTSYNELKTLTNNLTAYNVEEQSGSIFTGDPSVRNLENQLKRILSSAIPVSAQGSINSLAEIGIKTDNKTGIISFDSTEFTNYARNEPEALTKLFGTTGVGASNVEYIRGNNQTKSGDYDVVVTQLATQGEFSGNATAGGSYIINAQNDDFNINIDGVTSNSITLTQGTYTGSELANLLQTQINADEKLKDNAKSVAVEFDSSNNSFSITSASFGSKSSVSFSSIDNNMAAELGLYTPGQGPRTLDLTSALSTTTDLNSAVVIDSSNDNFTLKVAGIESGNIAIAQGSYGDGDSLASAIQSAINADSNLSGEGLVASVSYSGEQDGGQFTISFNDDETYQLLSADTGLASLGINANVSSTSKADALASADTLATPFVVDANNDTFSLSLNGTSYDDLQIAQATYTTGAALATAVQNAINAQTGTGETAQTSAGSVDLSSPIDFSAANRSFTVSVDGGADVEVVVNQNATTDLNGDTQIDENDNLKAIQDALDSALGGGVLTASLDSGNLVLTGSTIGNSGSIDVKQDGRLASLSAGSVDTSTFDNTTDFTGAAFTLTLNGGSPVNVDLSSITVPASGPTTLLADIQAQLDTALGTAGLSAGDIVVKQNASNQIYFEGINAADGETLAISGISNDLLGLTGVTATAGLDGFGLSSGVSNGVDGSNATVSFQGGNQEGGLRIAFGNGDSFRITAAEEAMASSLGIKASDGSETDVVKGKDVAGTINGVAAVGSGQRLTGPEGNDAYGLALRITGDAIGKRGTVNFNLGLAEQTERFLEAALSTTGFLTEKESGFQASLKEISEEKAKLETRMETRRSSLSRQFTYYDTLVAQLNSSLDFIKANFDALNAQSNN</sequence>
<dbReference type="InterPro" id="IPR010809">
    <property type="entry name" value="FliD_C"/>
</dbReference>
<organism evidence="11 12">
    <name type="scientific">Pseudoteredinibacter isoporae</name>
    <dbReference type="NCBI Taxonomy" id="570281"/>
    <lineage>
        <taxon>Bacteria</taxon>
        <taxon>Pseudomonadati</taxon>
        <taxon>Pseudomonadota</taxon>
        <taxon>Gammaproteobacteria</taxon>
        <taxon>Cellvibrionales</taxon>
        <taxon>Cellvibrionaceae</taxon>
        <taxon>Pseudoteredinibacter</taxon>
    </lineage>
</organism>
<dbReference type="InterPro" id="IPR003481">
    <property type="entry name" value="FliD_N"/>
</dbReference>
<dbReference type="InterPro" id="IPR040026">
    <property type="entry name" value="FliD"/>
</dbReference>
<keyword evidence="4 8" id="KW-0175">Coiled coil</keyword>
<keyword evidence="11" id="KW-0282">Flagellum</keyword>
<keyword evidence="11" id="KW-0966">Cell projection</keyword>
<reference evidence="11 12" key="1">
    <citation type="submission" date="2020-08" db="EMBL/GenBank/DDBJ databases">
        <title>Genomic Encyclopedia of Type Strains, Phase IV (KMG-IV): sequencing the most valuable type-strain genomes for metagenomic binning, comparative biology and taxonomic classification.</title>
        <authorList>
            <person name="Goeker M."/>
        </authorList>
    </citation>
    <scope>NUCLEOTIDE SEQUENCE [LARGE SCALE GENOMIC DNA]</scope>
    <source>
        <strain evidence="11 12">DSM 22368</strain>
    </source>
</reference>
<comment type="similarity">
    <text evidence="2">Belongs to the FliD family.</text>
</comment>
<feature type="coiled-coil region" evidence="8">
    <location>
        <begin position="1093"/>
        <end position="1145"/>
    </location>
</feature>